<protein>
    <recommendedName>
        <fullName evidence="2">protein-glutamate methylesterase</fullName>
        <ecNumber evidence="2">3.1.1.61</ecNumber>
    </recommendedName>
</protein>
<proteinExistence type="predicted"/>
<dbReference type="AlphaFoldDB" id="A0A1I4M3D9"/>
<dbReference type="PANTHER" id="PTHR42872">
    <property type="entry name" value="PROTEIN-GLUTAMATE METHYLESTERASE/PROTEIN-GLUTAMINE GLUTAMINASE"/>
    <property type="match status" value="1"/>
</dbReference>
<evidence type="ECO:0000256" key="3">
    <source>
        <dbReference type="ARBA" id="ARBA00048267"/>
    </source>
</evidence>
<dbReference type="Pfam" id="PF01339">
    <property type="entry name" value="CheB_methylest"/>
    <property type="match status" value="1"/>
</dbReference>
<dbReference type="Proteomes" id="UP000198804">
    <property type="component" value="Unassembled WGS sequence"/>
</dbReference>
<gene>
    <name evidence="6" type="ORF">SAMN04488125_13417</name>
</gene>
<evidence type="ECO:0000313" key="7">
    <source>
        <dbReference type="Proteomes" id="UP000198804"/>
    </source>
</evidence>
<accession>A0A1I4M3D9</accession>
<evidence type="ECO:0000256" key="2">
    <source>
        <dbReference type="ARBA" id="ARBA00039140"/>
    </source>
</evidence>
<dbReference type="PROSITE" id="PS50122">
    <property type="entry name" value="CHEB"/>
    <property type="match status" value="1"/>
</dbReference>
<dbReference type="EMBL" id="FOSV01000034">
    <property type="protein sequence ID" value="SFL97761.1"/>
    <property type="molecule type" value="Genomic_DNA"/>
</dbReference>
<keyword evidence="1" id="KW-0378">Hydrolase</keyword>
<evidence type="ECO:0000259" key="5">
    <source>
        <dbReference type="PROSITE" id="PS50122"/>
    </source>
</evidence>
<dbReference type="SUPFAM" id="SSF52738">
    <property type="entry name" value="Methylesterase CheB, C-terminal domain"/>
    <property type="match status" value="1"/>
</dbReference>
<dbReference type="STRING" id="414703.SAMN04488125_13417"/>
<dbReference type="GO" id="GO:0005737">
    <property type="term" value="C:cytoplasm"/>
    <property type="evidence" value="ECO:0007669"/>
    <property type="project" value="InterPro"/>
</dbReference>
<dbReference type="EC" id="3.1.1.61" evidence="2"/>
<keyword evidence="7" id="KW-1185">Reference proteome</keyword>
<dbReference type="InterPro" id="IPR035909">
    <property type="entry name" value="CheB_C"/>
</dbReference>
<organism evidence="6 7">
    <name type="scientific">Methylorubrum salsuginis</name>
    <dbReference type="NCBI Taxonomy" id="414703"/>
    <lineage>
        <taxon>Bacteria</taxon>
        <taxon>Pseudomonadati</taxon>
        <taxon>Pseudomonadota</taxon>
        <taxon>Alphaproteobacteria</taxon>
        <taxon>Hyphomicrobiales</taxon>
        <taxon>Methylobacteriaceae</taxon>
        <taxon>Methylorubrum</taxon>
    </lineage>
</organism>
<dbReference type="GO" id="GO:0000156">
    <property type="term" value="F:phosphorelay response regulator activity"/>
    <property type="evidence" value="ECO:0007669"/>
    <property type="project" value="InterPro"/>
</dbReference>
<dbReference type="GO" id="GO:0006935">
    <property type="term" value="P:chemotaxis"/>
    <property type="evidence" value="ECO:0007669"/>
    <property type="project" value="InterPro"/>
</dbReference>
<evidence type="ECO:0000256" key="1">
    <source>
        <dbReference type="ARBA" id="ARBA00022801"/>
    </source>
</evidence>
<sequence>MTRRDIIVIGGSSGAMVPLRVILGALPQDIPAAIFVVFHIPSRSLGLLAPVTSAAASLPVHATKDGMAISPGNIYLGVPDHHLILTEGRIQLGRGPRGNMARPTPRTRCRLHPLRQPEESPMMERQQIPAAMGELKLFGMKAAYDENIKVAVKRTYEPQQNKRISSNRSR</sequence>
<dbReference type="InterPro" id="IPR000673">
    <property type="entry name" value="Sig_transdc_resp-reg_Me-estase"/>
</dbReference>
<comment type="caution">
    <text evidence="4">Lacks conserved residue(s) required for the propagation of feature annotation.</text>
</comment>
<feature type="domain" description="CheB-type methylesterase" evidence="5">
    <location>
        <begin position="1"/>
        <end position="104"/>
    </location>
</feature>
<dbReference type="GO" id="GO:0008984">
    <property type="term" value="F:protein-glutamate methylesterase activity"/>
    <property type="evidence" value="ECO:0007669"/>
    <property type="project" value="UniProtKB-EC"/>
</dbReference>
<reference evidence="7" key="1">
    <citation type="submission" date="2016-10" db="EMBL/GenBank/DDBJ databases">
        <authorList>
            <person name="Varghese N."/>
            <person name="Submissions S."/>
        </authorList>
    </citation>
    <scope>NUCLEOTIDE SEQUENCE [LARGE SCALE GENOMIC DNA]</scope>
    <source>
        <strain evidence="7">CGMCC 1.6474</strain>
    </source>
</reference>
<evidence type="ECO:0000256" key="4">
    <source>
        <dbReference type="PROSITE-ProRule" id="PRU00050"/>
    </source>
</evidence>
<dbReference type="OrthoDB" id="9791760at2"/>
<comment type="catalytic activity">
    <reaction evidence="3">
        <text>[protein]-L-glutamate 5-O-methyl ester + H2O = L-glutamyl-[protein] + methanol + H(+)</text>
        <dbReference type="Rhea" id="RHEA:23236"/>
        <dbReference type="Rhea" id="RHEA-COMP:10208"/>
        <dbReference type="Rhea" id="RHEA-COMP:10311"/>
        <dbReference type="ChEBI" id="CHEBI:15377"/>
        <dbReference type="ChEBI" id="CHEBI:15378"/>
        <dbReference type="ChEBI" id="CHEBI:17790"/>
        <dbReference type="ChEBI" id="CHEBI:29973"/>
        <dbReference type="ChEBI" id="CHEBI:82795"/>
        <dbReference type="EC" id="3.1.1.61"/>
    </reaction>
</comment>
<evidence type="ECO:0000313" key="6">
    <source>
        <dbReference type="EMBL" id="SFL97761.1"/>
    </source>
</evidence>
<dbReference type="PANTHER" id="PTHR42872:SF6">
    <property type="entry name" value="PROTEIN-GLUTAMATE METHYLESTERASE_PROTEIN-GLUTAMINE GLUTAMINASE"/>
    <property type="match status" value="1"/>
</dbReference>
<name>A0A1I4M3D9_9HYPH</name>
<dbReference type="Gene3D" id="3.40.50.180">
    <property type="entry name" value="Methylesterase CheB, C-terminal domain"/>
    <property type="match status" value="1"/>
</dbReference>